<dbReference type="OMA" id="CCEREYV"/>
<dbReference type="GO" id="GO:0016887">
    <property type="term" value="F:ATP hydrolysis activity"/>
    <property type="evidence" value="ECO:0007669"/>
    <property type="project" value="InterPro"/>
</dbReference>
<feature type="region of interest" description="Disordered" evidence="1">
    <location>
        <begin position="130"/>
        <end position="157"/>
    </location>
</feature>
<evidence type="ECO:0000313" key="4">
    <source>
        <dbReference type="Proteomes" id="UP000553632"/>
    </source>
</evidence>
<name>A0A7J6QDD0_PEROL</name>
<feature type="non-terminal residue" evidence="3">
    <location>
        <position position="157"/>
    </location>
</feature>
<dbReference type="PANTHER" id="PTHR21610">
    <property type="entry name" value="VON WILLEBRAND FACTOR A DOMAIN-CONTAINING PROTEIN 8"/>
    <property type="match status" value="1"/>
</dbReference>
<evidence type="ECO:0000259" key="2">
    <source>
        <dbReference type="Pfam" id="PF07728"/>
    </source>
</evidence>
<comment type="caution">
    <text evidence="3">The sequence shown here is derived from an EMBL/GenBank/DDBJ whole genome shotgun (WGS) entry which is preliminary data.</text>
</comment>
<evidence type="ECO:0000256" key="1">
    <source>
        <dbReference type="SAM" id="MobiDB-lite"/>
    </source>
</evidence>
<proteinExistence type="predicted"/>
<dbReference type="GO" id="GO:0005524">
    <property type="term" value="F:ATP binding"/>
    <property type="evidence" value="ECO:0007669"/>
    <property type="project" value="InterPro"/>
</dbReference>
<reference evidence="3 4" key="1">
    <citation type="submission" date="2020-04" db="EMBL/GenBank/DDBJ databases">
        <title>Perkinsus olseni comparative genomics.</title>
        <authorList>
            <person name="Bogema D.R."/>
        </authorList>
    </citation>
    <scope>NUCLEOTIDE SEQUENCE [LARGE SCALE GENOMIC DNA]</scope>
    <source>
        <strain evidence="3 4">ATCC PRA-207</strain>
    </source>
</reference>
<feature type="domain" description="ATPase dynein-related AAA" evidence="2">
    <location>
        <begin position="33"/>
        <end position="134"/>
    </location>
</feature>
<dbReference type="InterPro" id="IPR011704">
    <property type="entry name" value="ATPase_dyneun-rel_AAA"/>
</dbReference>
<dbReference type="SUPFAM" id="SSF52540">
    <property type="entry name" value="P-loop containing nucleoside triphosphate hydrolases"/>
    <property type="match status" value="1"/>
</dbReference>
<evidence type="ECO:0000313" key="3">
    <source>
        <dbReference type="EMBL" id="KAF4706258.1"/>
    </source>
</evidence>
<dbReference type="Proteomes" id="UP000553632">
    <property type="component" value="Unassembled WGS sequence"/>
</dbReference>
<dbReference type="GO" id="GO:0005737">
    <property type="term" value="C:cytoplasm"/>
    <property type="evidence" value="ECO:0007669"/>
    <property type="project" value="TreeGrafter"/>
</dbReference>
<keyword evidence="4" id="KW-1185">Reference proteome</keyword>
<dbReference type="EMBL" id="JABANO010033764">
    <property type="protein sequence ID" value="KAF4706258.1"/>
    <property type="molecule type" value="Genomic_DNA"/>
</dbReference>
<dbReference type="PANTHER" id="PTHR21610:SF9">
    <property type="entry name" value="VON WILLEBRAND FACTOR A DOMAIN-CONTAINING PROTEIN 8"/>
    <property type="match status" value="1"/>
</dbReference>
<dbReference type="AlphaFoldDB" id="A0A7J6QDD0"/>
<dbReference type="Gene3D" id="3.40.50.300">
    <property type="entry name" value="P-loop containing nucleotide triphosphate hydrolases"/>
    <property type="match status" value="1"/>
</dbReference>
<dbReference type="InterPro" id="IPR027417">
    <property type="entry name" value="P-loop_NTPase"/>
</dbReference>
<dbReference type="InterPro" id="IPR039891">
    <property type="entry name" value="VWA8"/>
</dbReference>
<sequence length="157" mass="16909">SRLHPYQETGFVSTPSVVSVLEDLERDWRAGLNVCLVGPAGCGKTRIMRHFTERLSPSTDVETLFLFKDMSARDLQRRATDAATGETAWLPSAAVRAAVDGKILVLDGLDRVPADVLCALTPLISDRQCPLQNSEPSGPGLLLSDADDPLVSGDDYA</sequence>
<accession>A0A7J6QDD0</accession>
<organism evidence="3 4">
    <name type="scientific">Perkinsus olseni</name>
    <name type="common">Perkinsus atlanticus</name>
    <dbReference type="NCBI Taxonomy" id="32597"/>
    <lineage>
        <taxon>Eukaryota</taxon>
        <taxon>Sar</taxon>
        <taxon>Alveolata</taxon>
        <taxon>Perkinsozoa</taxon>
        <taxon>Perkinsea</taxon>
        <taxon>Perkinsida</taxon>
        <taxon>Perkinsidae</taxon>
        <taxon>Perkinsus</taxon>
    </lineage>
</organism>
<protein>
    <submittedName>
        <fullName evidence="3">von Willebrand factor A domain-containing protein 8</fullName>
    </submittedName>
</protein>
<gene>
    <name evidence="3" type="primary">VWA8_5</name>
    <name evidence="3" type="ORF">FOZ63_013861</name>
</gene>
<dbReference type="Pfam" id="PF07728">
    <property type="entry name" value="AAA_5"/>
    <property type="match status" value="1"/>
</dbReference>
<feature type="non-terminal residue" evidence="3">
    <location>
        <position position="1"/>
    </location>
</feature>